<evidence type="ECO:0000313" key="2">
    <source>
        <dbReference type="Proteomes" id="UP000694620"/>
    </source>
</evidence>
<reference evidence="1" key="1">
    <citation type="submission" date="2021-06" db="EMBL/GenBank/DDBJ databases">
        <authorList>
            <consortium name="Wellcome Sanger Institute Data Sharing"/>
        </authorList>
    </citation>
    <scope>NUCLEOTIDE SEQUENCE [LARGE SCALE GENOMIC DNA]</scope>
</reference>
<reference evidence="1" key="3">
    <citation type="submission" date="2025-09" db="UniProtKB">
        <authorList>
            <consortium name="Ensembl"/>
        </authorList>
    </citation>
    <scope>IDENTIFICATION</scope>
</reference>
<name>A0A8C4SIV3_ERPCA</name>
<dbReference type="Proteomes" id="UP000694620">
    <property type="component" value="Chromosome 5"/>
</dbReference>
<sequence length="375" mass="42147">MSVKETVATRKKSWEEHVTPWTRVQYSFDDLDLICCHGIYNHDLKSNMRSNDLAKAGRRERCASLPECYDESLAVRYSFNKLSVKTKEVDENANHSEDAHLISFDGSTETLVPYTDDNSEVTIKEMKHIEGHQHDCLGASPLNGAVIKNDSALLPRSWETWGPGFASQVLPAWSLHVLPVSAWVSSGRSGFLPQSKDMLVRWIGDSKLALVCAWCVGVFVCVLRWVGTLPGIGSCLVGWDWLQQTPVTLCSDSAGWKMDGWIIKEGPEARRCRPSCMEKVDQKLYLCLLFVALLQEVKDDRSRSRLDSMVLLIMKLEQLDKDIENALSTTSSTSNTPNLKRRPVPVNLVFFLQPSGVIFCFSVIPGHRTLLFIVN</sequence>
<dbReference type="GeneTree" id="ENSGT00940000173544"/>
<dbReference type="AlphaFoldDB" id="A0A8C4SIV3"/>
<proteinExistence type="predicted"/>
<dbReference type="Ensembl" id="ENSECRT00000017245.1">
    <property type="protein sequence ID" value="ENSECRP00000016942.1"/>
    <property type="gene ID" value="ENSECRG00000011242.1"/>
</dbReference>
<protein>
    <submittedName>
        <fullName evidence="1">Uncharacterized protein</fullName>
    </submittedName>
</protein>
<keyword evidence="2" id="KW-1185">Reference proteome</keyword>
<reference evidence="1" key="2">
    <citation type="submission" date="2025-08" db="UniProtKB">
        <authorList>
            <consortium name="Ensembl"/>
        </authorList>
    </citation>
    <scope>IDENTIFICATION</scope>
</reference>
<evidence type="ECO:0000313" key="1">
    <source>
        <dbReference type="Ensembl" id="ENSECRP00000016942.1"/>
    </source>
</evidence>
<organism evidence="1 2">
    <name type="scientific">Erpetoichthys calabaricus</name>
    <name type="common">Rope fish</name>
    <name type="synonym">Calamoichthys calabaricus</name>
    <dbReference type="NCBI Taxonomy" id="27687"/>
    <lineage>
        <taxon>Eukaryota</taxon>
        <taxon>Metazoa</taxon>
        <taxon>Chordata</taxon>
        <taxon>Craniata</taxon>
        <taxon>Vertebrata</taxon>
        <taxon>Euteleostomi</taxon>
        <taxon>Actinopterygii</taxon>
        <taxon>Polypteriformes</taxon>
        <taxon>Polypteridae</taxon>
        <taxon>Erpetoichthys</taxon>
    </lineage>
</organism>
<accession>A0A8C4SIV3</accession>